<reference evidence="4 5" key="1">
    <citation type="submission" date="2018-05" db="EMBL/GenBank/DDBJ databases">
        <title>Genomic Encyclopedia of Archaeal and Bacterial Type Strains, Phase II (KMG-II): from individual species to whole genera.</title>
        <authorList>
            <person name="Goeker M."/>
        </authorList>
    </citation>
    <scope>NUCLEOTIDE SEQUENCE [LARGE SCALE GENOMIC DNA]</scope>
    <source>
        <strain evidence="4 5">DSM 22214</strain>
    </source>
</reference>
<evidence type="ECO:0000259" key="3">
    <source>
        <dbReference type="Pfam" id="PF08543"/>
    </source>
</evidence>
<dbReference type="RefSeq" id="WP_109743743.1">
    <property type="nucleotide sequence ID" value="NZ_QGGO01000016.1"/>
</dbReference>
<dbReference type="CDD" id="cd01169">
    <property type="entry name" value="HMPP_kinase"/>
    <property type="match status" value="1"/>
</dbReference>
<dbReference type="InterPro" id="IPR013749">
    <property type="entry name" value="PM/HMP-P_kinase-1"/>
</dbReference>
<dbReference type="AlphaFoldDB" id="A0A316E541"/>
<dbReference type="PANTHER" id="PTHR20858:SF17">
    <property type="entry name" value="HYDROXYMETHYLPYRIMIDINE_PHOSPHOMETHYLPYRIMIDINE KINASE THI20-RELATED"/>
    <property type="match status" value="1"/>
</dbReference>
<proteinExistence type="predicted"/>
<dbReference type="EC" id="2.7.1.49" evidence="2"/>
<feature type="domain" description="Pyridoxamine kinase/Phosphomethylpyrimidine kinase" evidence="3">
    <location>
        <begin position="14"/>
        <end position="239"/>
    </location>
</feature>
<dbReference type="SUPFAM" id="SSF53613">
    <property type="entry name" value="Ribokinase-like"/>
    <property type="match status" value="1"/>
</dbReference>
<dbReference type="PANTHER" id="PTHR20858">
    <property type="entry name" value="PHOSPHOMETHYLPYRIMIDINE KINASE"/>
    <property type="match status" value="1"/>
</dbReference>
<keyword evidence="4" id="KW-0418">Kinase</keyword>
<name>A0A316E541_9BACT</name>
<dbReference type="Proteomes" id="UP000245489">
    <property type="component" value="Unassembled WGS sequence"/>
</dbReference>
<evidence type="ECO:0000313" key="4">
    <source>
        <dbReference type="EMBL" id="PWK23823.1"/>
    </source>
</evidence>
<dbReference type="OrthoDB" id="9810880at2"/>
<dbReference type="InterPro" id="IPR004399">
    <property type="entry name" value="HMP/HMP-P_kinase_dom"/>
</dbReference>
<protein>
    <recommendedName>
        <fullName evidence="2">hydroxymethylpyrimidine kinase</fullName>
        <ecNumber evidence="2">2.7.1.49</ecNumber>
    </recommendedName>
</protein>
<organism evidence="4 5">
    <name type="scientific">Arcicella aurantiaca</name>
    <dbReference type="NCBI Taxonomy" id="591202"/>
    <lineage>
        <taxon>Bacteria</taxon>
        <taxon>Pseudomonadati</taxon>
        <taxon>Bacteroidota</taxon>
        <taxon>Cytophagia</taxon>
        <taxon>Cytophagales</taxon>
        <taxon>Flectobacillaceae</taxon>
        <taxon>Arcicella</taxon>
    </lineage>
</organism>
<dbReference type="Pfam" id="PF08543">
    <property type="entry name" value="Phos_pyr_kin"/>
    <property type="match status" value="1"/>
</dbReference>
<comment type="pathway">
    <text evidence="1">Cofactor biosynthesis; thiamine diphosphate biosynthesis.</text>
</comment>
<dbReference type="GO" id="GO:0009228">
    <property type="term" value="P:thiamine biosynthetic process"/>
    <property type="evidence" value="ECO:0007669"/>
    <property type="project" value="InterPro"/>
</dbReference>
<dbReference type="Gene3D" id="3.40.1190.20">
    <property type="match status" value="1"/>
</dbReference>
<sequence length="249" mass="27696">MNKRPFALTIAGFDPSGGAGLLADIKTFEANQIYGLGVCTALTVQHENRFDSVQWIESELIIEQARLLFEKYDIQYVKIGLIKSLEDLSKIINALLSWNPDLKIIWDPILKASAGFNFHDEINANLLKTILKQIYVLTPNLPEANLLVNDSINTEEKAQILAENCAVFLKGGHGDLDESKDVLFYKNQRFEYLAKRIEHGEKHGSGCVLSSAITANLAKGLPLEKACEEAKKYITAFLGSNNSLLGYHL</sequence>
<evidence type="ECO:0000256" key="1">
    <source>
        <dbReference type="ARBA" id="ARBA00004948"/>
    </source>
</evidence>
<dbReference type="GO" id="GO:0005829">
    <property type="term" value="C:cytosol"/>
    <property type="evidence" value="ECO:0007669"/>
    <property type="project" value="TreeGrafter"/>
</dbReference>
<dbReference type="GO" id="GO:0008972">
    <property type="term" value="F:phosphomethylpyrimidine kinase activity"/>
    <property type="evidence" value="ECO:0007669"/>
    <property type="project" value="InterPro"/>
</dbReference>
<comment type="caution">
    <text evidence="4">The sequence shown here is derived from an EMBL/GenBank/DDBJ whole genome shotgun (WGS) entry which is preliminary data.</text>
</comment>
<dbReference type="EMBL" id="QGGO01000016">
    <property type="protein sequence ID" value="PWK23823.1"/>
    <property type="molecule type" value="Genomic_DNA"/>
</dbReference>
<accession>A0A316E541</accession>
<evidence type="ECO:0000256" key="2">
    <source>
        <dbReference type="ARBA" id="ARBA00012135"/>
    </source>
</evidence>
<keyword evidence="4" id="KW-0808">Transferase</keyword>
<dbReference type="GO" id="GO:0008902">
    <property type="term" value="F:hydroxymethylpyrimidine kinase activity"/>
    <property type="evidence" value="ECO:0007669"/>
    <property type="project" value="UniProtKB-EC"/>
</dbReference>
<gene>
    <name evidence="4" type="ORF">LV89_03030</name>
</gene>
<evidence type="ECO:0000313" key="5">
    <source>
        <dbReference type="Proteomes" id="UP000245489"/>
    </source>
</evidence>
<dbReference type="InterPro" id="IPR029056">
    <property type="entry name" value="Ribokinase-like"/>
</dbReference>
<keyword evidence="5" id="KW-1185">Reference proteome</keyword>